<name>A0A060UTK0_9PROT</name>
<evidence type="ECO:0000313" key="2">
    <source>
        <dbReference type="EMBL" id="CDQ11740.1"/>
    </source>
</evidence>
<dbReference type="RefSeq" id="WP_197052783.1">
    <property type="nucleotide sequence ID" value="NZ_CCCS020000055.1"/>
</dbReference>
<protein>
    <recommendedName>
        <fullName evidence="1">TfoX N-terminal domain-containing protein</fullName>
    </recommendedName>
</protein>
<feature type="domain" description="TfoX N-terminal" evidence="1">
    <location>
        <begin position="38"/>
        <end position="125"/>
    </location>
</feature>
<dbReference type="SUPFAM" id="SSF159894">
    <property type="entry name" value="YgaC/TfoX-N like"/>
    <property type="match status" value="1"/>
</dbReference>
<dbReference type="EMBL" id="CCCS020000055">
    <property type="protein sequence ID" value="CDQ11740.1"/>
    <property type="molecule type" value="Genomic_DNA"/>
</dbReference>
<gene>
    <name evidence="2" type="ORF">AFERRI_590014</name>
</gene>
<reference evidence="2" key="2">
    <citation type="submission" date="2014-07" db="EMBL/GenBank/DDBJ databases">
        <title>Initial genome analysis of the psychrotolerant acidophile Acidithiobacillus ferrivorans CF27: insights into iron and sulfur oxidation pathways and into biofilm formation.</title>
        <authorList>
            <person name="Talla E."/>
            <person name="Hedrich S."/>
            <person name="Mangenot S."/>
            <person name="Ji B."/>
            <person name="Johnson D.B."/>
            <person name="Barbe V."/>
            <person name="Bonnefoy V."/>
        </authorList>
    </citation>
    <scope>NUCLEOTIDE SEQUENCE [LARGE SCALE GENOMIC DNA]</scope>
    <source>
        <strain evidence="2">CF27</strain>
    </source>
</reference>
<proteinExistence type="predicted"/>
<sequence>MTFTLGRNSDAGANFANAIDKATMARDKGLEELVYDELRSTPGITDKAMFGGWAWLLGGNLLCGARDDGMLVRLGKGNDAWALAITGIEPMLSRGKHMYGWVRADARVYGDDKMRHNLIASALQFVGSLPKK</sequence>
<dbReference type="Pfam" id="PF04993">
    <property type="entry name" value="TfoX_N"/>
    <property type="match status" value="1"/>
</dbReference>
<dbReference type="AlphaFoldDB" id="A0A060UTK0"/>
<organism evidence="2">
    <name type="scientific">Acidithiobacillus ferrivorans</name>
    <dbReference type="NCBI Taxonomy" id="160808"/>
    <lineage>
        <taxon>Bacteria</taxon>
        <taxon>Pseudomonadati</taxon>
        <taxon>Pseudomonadota</taxon>
        <taxon>Acidithiobacillia</taxon>
        <taxon>Acidithiobacillales</taxon>
        <taxon>Acidithiobacillaceae</taxon>
        <taxon>Acidithiobacillus</taxon>
    </lineage>
</organism>
<evidence type="ECO:0000259" key="1">
    <source>
        <dbReference type="Pfam" id="PF04993"/>
    </source>
</evidence>
<reference evidence="2" key="1">
    <citation type="submission" date="2014-03" db="EMBL/GenBank/DDBJ databases">
        <authorList>
            <person name="Genoscope - CEA"/>
        </authorList>
    </citation>
    <scope>NUCLEOTIDE SEQUENCE [LARGE SCALE GENOMIC DNA]</scope>
    <source>
        <strain evidence="2">CF27</strain>
    </source>
</reference>
<accession>A0A060UTK0</accession>
<dbReference type="InterPro" id="IPR007076">
    <property type="entry name" value="TfoX_N"/>
</dbReference>
<comment type="caution">
    <text evidence="2">The sequence shown here is derived from an EMBL/GenBank/DDBJ whole genome shotgun (WGS) entry which is preliminary data.</text>
</comment>